<proteinExistence type="predicted"/>
<dbReference type="PANTHER" id="PTHR33572">
    <property type="entry name" value="SPORE DEVELOPMENT REGULATOR VOSA"/>
    <property type="match status" value="1"/>
</dbReference>
<evidence type="ECO:0000313" key="7">
    <source>
        <dbReference type="Proteomes" id="UP000054107"/>
    </source>
</evidence>
<evidence type="ECO:0000256" key="2">
    <source>
        <dbReference type="ARBA" id="ARBA00023015"/>
    </source>
</evidence>
<dbReference type="InterPro" id="IPR021740">
    <property type="entry name" value="Velvet"/>
</dbReference>
<evidence type="ECO:0000313" key="6">
    <source>
        <dbReference type="EMBL" id="CEP15155.1"/>
    </source>
</evidence>
<comment type="subcellular location">
    <subcellularLocation>
        <location evidence="1">Nucleus</location>
    </subcellularLocation>
</comment>
<evidence type="ECO:0000256" key="1">
    <source>
        <dbReference type="ARBA" id="ARBA00004123"/>
    </source>
</evidence>
<evidence type="ECO:0000256" key="4">
    <source>
        <dbReference type="ARBA" id="ARBA00023242"/>
    </source>
</evidence>
<dbReference type="EMBL" id="LN731931">
    <property type="protein sequence ID" value="CEP15155.1"/>
    <property type="molecule type" value="Genomic_DNA"/>
</dbReference>
<keyword evidence="3" id="KW-0804">Transcription</keyword>
<evidence type="ECO:0000256" key="3">
    <source>
        <dbReference type="ARBA" id="ARBA00023163"/>
    </source>
</evidence>
<dbReference type="AlphaFoldDB" id="A0A0B7N9J8"/>
<dbReference type="GO" id="GO:0005634">
    <property type="term" value="C:nucleus"/>
    <property type="evidence" value="ECO:0007669"/>
    <property type="project" value="UniProtKB-SubCell"/>
</dbReference>
<evidence type="ECO:0000259" key="5">
    <source>
        <dbReference type="PROSITE" id="PS51821"/>
    </source>
</evidence>
<organism evidence="6 7">
    <name type="scientific">Parasitella parasitica</name>
    <dbReference type="NCBI Taxonomy" id="35722"/>
    <lineage>
        <taxon>Eukaryota</taxon>
        <taxon>Fungi</taxon>
        <taxon>Fungi incertae sedis</taxon>
        <taxon>Mucoromycota</taxon>
        <taxon>Mucoromycotina</taxon>
        <taxon>Mucoromycetes</taxon>
        <taxon>Mucorales</taxon>
        <taxon>Mucorineae</taxon>
        <taxon>Mucoraceae</taxon>
        <taxon>Parasitella</taxon>
    </lineage>
</organism>
<protein>
    <recommendedName>
        <fullName evidence="5">Velvet domain-containing protein</fullName>
    </recommendedName>
</protein>
<keyword evidence="4" id="KW-0539">Nucleus</keyword>
<dbReference type="Gene3D" id="2.60.40.3960">
    <property type="entry name" value="Velvet domain"/>
    <property type="match status" value="1"/>
</dbReference>
<sequence length="162" mass="18323">MHPPSSLENIPPPLKLLRPSQLDITYSLEVVQNPIRARCCGFGEKDRRPIDPPPILQLSSKDRHGNPIDLKPEDSILFLVQCELFNVSKTENRTLVYTPWSSSSSNDKPEYVRNLIGSSVSNAYHLYNEFDKPGTYFIFHDLSVRTEGTFVLKFVFANLAAG</sequence>
<dbReference type="Pfam" id="PF11754">
    <property type="entry name" value="Velvet"/>
    <property type="match status" value="1"/>
</dbReference>
<dbReference type="OrthoDB" id="3056235at2759"/>
<reference evidence="6 7" key="1">
    <citation type="submission" date="2014-09" db="EMBL/GenBank/DDBJ databases">
        <authorList>
            <person name="Ellenberger Sabrina"/>
        </authorList>
    </citation>
    <scope>NUCLEOTIDE SEQUENCE [LARGE SCALE GENOMIC DNA]</scope>
    <source>
        <strain evidence="6 7">CBS 412.66</strain>
    </source>
</reference>
<feature type="domain" description="Velvet" evidence="5">
    <location>
        <begin position="19"/>
        <end position="162"/>
    </location>
</feature>
<dbReference type="InterPro" id="IPR038491">
    <property type="entry name" value="Velvet_dom_sf"/>
</dbReference>
<keyword evidence="7" id="KW-1185">Reference proteome</keyword>
<keyword evidence="2" id="KW-0805">Transcription regulation</keyword>
<name>A0A0B7N9J8_9FUNG</name>
<dbReference type="PROSITE" id="PS51821">
    <property type="entry name" value="VELVET"/>
    <property type="match status" value="1"/>
</dbReference>
<dbReference type="Proteomes" id="UP000054107">
    <property type="component" value="Unassembled WGS sequence"/>
</dbReference>
<dbReference type="PANTHER" id="PTHR33572:SF3">
    <property type="entry name" value="VELVET COMPLEX SUBUNIT B"/>
    <property type="match status" value="1"/>
</dbReference>
<dbReference type="InterPro" id="IPR037525">
    <property type="entry name" value="Velvet_dom"/>
</dbReference>
<dbReference type="STRING" id="35722.A0A0B7N9J8"/>
<gene>
    <name evidence="6" type="primary">PARPA_09358.1 scaffold 36248</name>
</gene>
<accession>A0A0B7N9J8</accession>